<dbReference type="EMBL" id="CM047738">
    <property type="protein sequence ID" value="KAJ0045477.1"/>
    <property type="molecule type" value="Genomic_DNA"/>
</dbReference>
<gene>
    <name evidence="1" type="ORF">Pint_05905</name>
</gene>
<protein>
    <submittedName>
        <fullName evidence="1">Uncharacterized protein</fullName>
    </submittedName>
</protein>
<name>A0ACC0Z5D8_9ROSI</name>
<reference evidence="2" key="1">
    <citation type="journal article" date="2023" name="G3 (Bethesda)">
        <title>Genome assembly and association tests identify interacting loci associated with vigor, precocity, and sex in interspecific pistachio rootstocks.</title>
        <authorList>
            <person name="Palmer W."/>
            <person name="Jacygrad E."/>
            <person name="Sagayaradj S."/>
            <person name="Cavanaugh K."/>
            <person name="Han R."/>
            <person name="Bertier L."/>
            <person name="Beede B."/>
            <person name="Kafkas S."/>
            <person name="Golino D."/>
            <person name="Preece J."/>
            <person name="Michelmore R."/>
        </authorList>
    </citation>
    <scope>NUCLEOTIDE SEQUENCE [LARGE SCALE GENOMIC DNA]</scope>
</reference>
<comment type="caution">
    <text evidence="1">The sequence shown here is derived from an EMBL/GenBank/DDBJ whole genome shotgun (WGS) entry which is preliminary data.</text>
</comment>
<evidence type="ECO:0000313" key="2">
    <source>
        <dbReference type="Proteomes" id="UP001163603"/>
    </source>
</evidence>
<evidence type="ECO:0000313" key="1">
    <source>
        <dbReference type="EMBL" id="KAJ0045477.1"/>
    </source>
</evidence>
<sequence length="725" mass="78381">MALSRLRHPVLARAPSLLFRARRLSSVSSATSLSRTSSGQNSSVDINGILLRPTSLALVNGVCDSSLKLKMQIGVRNFSSSGAWKDIRTLEWKWKRDGTKLFFVIKTLLSQYVFVNKLSVVADLPSHAVLGMPALSPTMSQGNIAKWMKKEGDKIEVGDILCEIETDKATVEFESLEEGYLAKILVPEGSKDVPVGQPIAITSVNTHSVGFTKVEELDDIQNIPSTVGGGSEVKPTQQDIKQEETVQETSSANINTAELPPHIVLGMPALSPTMNQGNIAKWRKNEGDKIEVGDVICEIETDKATLEFESLEEGYLAKILAPEGSKDVAVGQPIAVTVEDPDDIETVKNSFTGGSGVKKEKPTRHDPKDEVGVQKGSFTKISPSAKLLISEFGLDTSSLKASGPHGTLLKVDVLAAIKSGKVSSKSSSPAEKASPSPQIRPQTSAVASPSPKPRLQQSDSFEDLPNTQIRKVIARRLLESKQNTPHLYLSSDVVLDPLLSFRKELQEKHDIKVSVNDIVIKAVAVALKNIAEANGKIYIVYTMFQRITQKYIWMLVSATEIVIIVPLTTYWDVEIGEIVLCDAVDISIAVATEKGLMTPIIRNADQKTISAISSEVKELASKARAGKLAPNEFQGGTFSISNLGMFPVDHFCAIINPPQAGILAVGRGNKVVEPVIGSDGTQKPAVVTKMNLTLSADHRVFEGKVAGAFLSALHSNFSDIRRLLL</sequence>
<accession>A0ACC0Z5D8</accession>
<organism evidence="1 2">
    <name type="scientific">Pistacia integerrima</name>
    <dbReference type="NCBI Taxonomy" id="434235"/>
    <lineage>
        <taxon>Eukaryota</taxon>
        <taxon>Viridiplantae</taxon>
        <taxon>Streptophyta</taxon>
        <taxon>Embryophyta</taxon>
        <taxon>Tracheophyta</taxon>
        <taxon>Spermatophyta</taxon>
        <taxon>Magnoliopsida</taxon>
        <taxon>eudicotyledons</taxon>
        <taxon>Gunneridae</taxon>
        <taxon>Pentapetalae</taxon>
        <taxon>rosids</taxon>
        <taxon>malvids</taxon>
        <taxon>Sapindales</taxon>
        <taxon>Anacardiaceae</taxon>
        <taxon>Pistacia</taxon>
    </lineage>
</organism>
<proteinExistence type="predicted"/>
<dbReference type="Proteomes" id="UP001163603">
    <property type="component" value="Chromosome 3"/>
</dbReference>
<keyword evidence="2" id="KW-1185">Reference proteome</keyword>